<evidence type="ECO:0008006" key="4">
    <source>
        <dbReference type="Google" id="ProtNLM"/>
    </source>
</evidence>
<feature type="signal peptide" evidence="1">
    <location>
        <begin position="1"/>
        <end position="28"/>
    </location>
</feature>
<dbReference type="Proteomes" id="UP001630127">
    <property type="component" value="Unassembled WGS sequence"/>
</dbReference>
<organism evidence="2 3">
    <name type="scientific">Cinchona calisaya</name>
    <dbReference type="NCBI Taxonomy" id="153742"/>
    <lineage>
        <taxon>Eukaryota</taxon>
        <taxon>Viridiplantae</taxon>
        <taxon>Streptophyta</taxon>
        <taxon>Embryophyta</taxon>
        <taxon>Tracheophyta</taxon>
        <taxon>Spermatophyta</taxon>
        <taxon>Magnoliopsida</taxon>
        <taxon>eudicotyledons</taxon>
        <taxon>Gunneridae</taxon>
        <taxon>Pentapetalae</taxon>
        <taxon>asterids</taxon>
        <taxon>lamiids</taxon>
        <taxon>Gentianales</taxon>
        <taxon>Rubiaceae</taxon>
        <taxon>Cinchonoideae</taxon>
        <taxon>Cinchoneae</taxon>
        <taxon>Cinchona</taxon>
    </lineage>
</organism>
<sequence>MSKNITALLWVMMLLVVFLGTKVPSAETYDAGSEYCYISKLSECEEATEFEEPPSNICCEILRERWLHCYCKMSGRFPRKGVDLFYKLYPNGTKFLRTCNVNDQDQHIYCLH</sequence>
<keyword evidence="1" id="KW-0732">Signal</keyword>
<accession>A0ABD2ZXF2</accession>
<keyword evidence="3" id="KW-1185">Reference proteome</keyword>
<dbReference type="AlphaFoldDB" id="A0ABD2ZXF2"/>
<proteinExistence type="predicted"/>
<dbReference type="InterPro" id="IPR036312">
    <property type="entry name" value="Bifun_inhib/LTP/seed_sf"/>
</dbReference>
<dbReference type="Gene3D" id="1.10.110.10">
    <property type="entry name" value="Plant lipid-transfer and hydrophobic proteins"/>
    <property type="match status" value="1"/>
</dbReference>
<evidence type="ECO:0000313" key="3">
    <source>
        <dbReference type="Proteomes" id="UP001630127"/>
    </source>
</evidence>
<evidence type="ECO:0000313" key="2">
    <source>
        <dbReference type="EMBL" id="KAL3524094.1"/>
    </source>
</evidence>
<reference evidence="2 3" key="1">
    <citation type="submission" date="2024-11" db="EMBL/GenBank/DDBJ databases">
        <title>A near-complete genome assembly of Cinchona calisaya.</title>
        <authorList>
            <person name="Lian D.C."/>
            <person name="Zhao X.W."/>
            <person name="Wei L."/>
        </authorList>
    </citation>
    <scope>NUCLEOTIDE SEQUENCE [LARGE SCALE GENOMIC DNA]</scope>
    <source>
        <tissue evidence="2">Nenye</tissue>
    </source>
</reference>
<gene>
    <name evidence="2" type="ORF">ACH5RR_016928</name>
</gene>
<evidence type="ECO:0000256" key="1">
    <source>
        <dbReference type="SAM" id="SignalP"/>
    </source>
</evidence>
<dbReference type="SUPFAM" id="SSF47699">
    <property type="entry name" value="Bifunctional inhibitor/lipid-transfer protein/seed storage 2S albumin"/>
    <property type="match status" value="1"/>
</dbReference>
<name>A0ABD2ZXF2_9GENT</name>
<feature type="chain" id="PRO_5044772040" description="Bifunctional inhibitor/plant lipid transfer protein/seed storage helical domain-containing protein" evidence="1">
    <location>
        <begin position="29"/>
        <end position="112"/>
    </location>
</feature>
<protein>
    <recommendedName>
        <fullName evidence="4">Bifunctional inhibitor/plant lipid transfer protein/seed storage helical domain-containing protein</fullName>
    </recommendedName>
</protein>
<dbReference type="EMBL" id="JBJUIK010000007">
    <property type="protein sequence ID" value="KAL3524094.1"/>
    <property type="molecule type" value="Genomic_DNA"/>
</dbReference>
<comment type="caution">
    <text evidence="2">The sequence shown here is derived from an EMBL/GenBank/DDBJ whole genome shotgun (WGS) entry which is preliminary data.</text>
</comment>